<dbReference type="HAMAP" id="MF_00185">
    <property type="entry name" value="IPP_trans"/>
    <property type="match status" value="1"/>
</dbReference>
<dbReference type="PANTHER" id="PTHR11088:SF60">
    <property type="entry name" value="TRNA DIMETHYLALLYLTRANSFERASE"/>
    <property type="match status" value="1"/>
</dbReference>
<dbReference type="PANTHER" id="PTHR11088">
    <property type="entry name" value="TRNA DIMETHYLALLYLTRANSFERASE"/>
    <property type="match status" value="1"/>
</dbReference>
<dbReference type="InterPro" id="IPR018022">
    <property type="entry name" value="IPT"/>
</dbReference>
<evidence type="ECO:0000256" key="13">
    <source>
        <dbReference type="RuleBase" id="RU003785"/>
    </source>
</evidence>
<comment type="subunit">
    <text evidence="10">Monomer.</text>
</comment>
<feature type="site" description="Interaction with substrate tRNA" evidence="10">
    <location>
        <position position="120"/>
    </location>
</feature>
<organism evidence="14 15">
    <name type="scientific">Candidatus Colwellbacteria bacterium GWA2_46_10</name>
    <dbReference type="NCBI Taxonomy" id="1797684"/>
    <lineage>
        <taxon>Bacteria</taxon>
        <taxon>Candidatus Colwelliibacteriota</taxon>
    </lineage>
</organism>
<reference evidence="14 15" key="1">
    <citation type="journal article" date="2016" name="Nat. Commun.">
        <title>Thousands of microbial genomes shed light on interconnected biogeochemical processes in an aquifer system.</title>
        <authorList>
            <person name="Anantharaman K."/>
            <person name="Brown C.T."/>
            <person name="Hug L.A."/>
            <person name="Sharon I."/>
            <person name="Castelle C.J."/>
            <person name="Probst A.J."/>
            <person name="Thomas B.C."/>
            <person name="Singh A."/>
            <person name="Wilkins M.J."/>
            <person name="Karaoz U."/>
            <person name="Brodie E.L."/>
            <person name="Williams K.H."/>
            <person name="Hubbard S.S."/>
            <person name="Banfield J.F."/>
        </authorList>
    </citation>
    <scope>NUCLEOTIDE SEQUENCE [LARGE SCALE GENOMIC DNA]</scope>
</reference>
<dbReference type="InterPro" id="IPR027417">
    <property type="entry name" value="P-loop_NTPase"/>
</dbReference>
<proteinExistence type="inferred from homology"/>
<name>A0A1G1YW03_9BACT</name>
<accession>A0A1G1YW03</accession>
<dbReference type="AlphaFoldDB" id="A0A1G1YW03"/>
<comment type="similarity">
    <text evidence="3 10 13">Belongs to the IPP transferase family.</text>
</comment>
<dbReference type="Pfam" id="PF01715">
    <property type="entry name" value="IPPT"/>
    <property type="match status" value="1"/>
</dbReference>
<dbReference type="EMBL" id="MHIS01000013">
    <property type="protein sequence ID" value="OGY56563.1"/>
    <property type="molecule type" value="Genomic_DNA"/>
</dbReference>
<dbReference type="EC" id="2.5.1.75" evidence="10"/>
<comment type="caution">
    <text evidence="10">Lacks conserved residue(s) required for the propagation of feature annotation.</text>
</comment>
<evidence type="ECO:0000256" key="8">
    <source>
        <dbReference type="ARBA" id="ARBA00022842"/>
    </source>
</evidence>
<evidence type="ECO:0000256" key="4">
    <source>
        <dbReference type="ARBA" id="ARBA00022679"/>
    </source>
</evidence>
<evidence type="ECO:0000256" key="2">
    <source>
        <dbReference type="ARBA" id="ARBA00003213"/>
    </source>
</evidence>
<gene>
    <name evidence="10" type="primary">miaA</name>
    <name evidence="14" type="ORF">A2119_01505</name>
</gene>
<comment type="caution">
    <text evidence="14">The sequence shown here is derived from an EMBL/GenBank/DDBJ whole genome shotgun (WGS) entry which is preliminary data.</text>
</comment>
<evidence type="ECO:0000256" key="6">
    <source>
        <dbReference type="ARBA" id="ARBA00022741"/>
    </source>
</evidence>
<dbReference type="Gene3D" id="1.10.20.140">
    <property type="match status" value="1"/>
</dbReference>
<dbReference type="Proteomes" id="UP000178179">
    <property type="component" value="Unassembled WGS sequence"/>
</dbReference>
<sequence>MSTQSKKTATKPKVLAIVGPNASGKSDLAVQLAHKFNGEVISADSRQVYRGLDLSSGKVPGRWKIRGFNRRYEYQDIPHHLVDIVSPRKPFTVQQYKKKAQRALQDILNRGKLPIVAGGTGFYVDALLYDFQIPEAPPNKHLRRELESLTTEQLMHRLRALDPSRAKDIDIHNRRRIIRAIEIIVSIHSPVPKVNLFENRESPYNLLKIGISLPDKELKRRITNRLDKRIKDGMLDEVRRTHLLGISWRRLEKMGLEFHHIVQHLKGEISKEEMFSLIEIKDNQFARKQMAWFKRDKNTTWIDVPAKVSPLVQDFLSREA</sequence>
<evidence type="ECO:0000256" key="1">
    <source>
        <dbReference type="ARBA" id="ARBA00001946"/>
    </source>
</evidence>
<evidence type="ECO:0000256" key="10">
    <source>
        <dbReference type="HAMAP-Rule" id="MF_00185"/>
    </source>
</evidence>
<evidence type="ECO:0000313" key="14">
    <source>
        <dbReference type="EMBL" id="OGY56563.1"/>
    </source>
</evidence>
<comment type="function">
    <text evidence="2 10 12">Catalyzes the transfer of a dimethylallyl group onto the adenine at position 37 in tRNAs that read codons beginning with uridine, leading to the formation of N6-(dimethylallyl)adenosine (i(6)A).</text>
</comment>
<feature type="site" description="Interaction with substrate tRNA" evidence="10">
    <location>
        <position position="143"/>
    </location>
</feature>
<feature type="region of interest" description="Interaction with substrate tRNA" evidence="10">
    <location>
        <begin position="44"/>
        <end position="47"/>
    </location>
</feature>
<feature type="binding site" evidence="10">
    <location>
        <begin position="19"/>
        <end position="26"/>
    </location>
    <ligand>
        <name>ATP</name>
        <dbReference type="ChEBI" id="CHEBI:30616"/>
    </ligand>
</feature>
<comment type="catalytic activity">
    <reaction evidence="9 10 11">
        <text>adenosine(37) in tRNA + dimethylallyl diphosphate = N(6)-dimethylallyladenosine(37) in tRNA + diphosphate</text>
        <dbReference type="Rhea" id="RHEA:26482"/>
        <dbReference type="Rhea" id="RHEA-COMP:10162"/>
        <dbReference type="Rhea" id="RHEA-COMP:10375"/>
        <dbReference type="ChEBI" id="CHEBI:33019"/>
        <dbReference type="ChEBI" id="CHEBI:57623"/>
        <dbReference type="ChEBI" id="CHEBI:74411"/>
        <dbReference type="ChEBI" id="CHEBI:74415"/>
        <dbReference type="EC" id="2.5.1.75"/>
    </reaction>
</comment>
<dbReference type="Gene3D" id="3.40.50.300">
    <property type="entry name" value="P-loop containing nucleotide triphosphate hydrolases"/>
    <property type="match status" value="1"/>
</dbReference>
<keyword evidence="4 10" id="KW-0808">Transferase</keyword>
<comment type="cofactor">
    <cofactor evidence="1 10">
        <name>Mg(2+)</name>
        <dbReference type="ChEBI" id="CHEBI:18420"/>
    </cofactor>
</comment>
<evidence type="ECO:0000256" key="3">
    <source>
        <dbReference type="ARBA" id="ARBA00005842"/>
    </source>
</evidence>
<evidence type="ECO:0000256" key="9">
    <source>
        <dbReference type="ARBA" id="ARBA00049563"/>
    </source>
</evidence>
<keyword evidence="7 10" id="KW-0067">ATP-binding</keyword>
<evidence type="ECO:0000313" key="15">
    <source>
        <dbReference type="Proteomes" id="UP000178179"/>
    </source>
</evidence>
<dbReference type="NCBIfam" id="TIGR00174">
    <property type="entry name" value="miaA"/>
    <property type="match status" value="1"/>
</dbReference>
<dbReference type="GO" id="GO:0052381">
    <property type="term" value="F:tRNA dimethylallyltransferase activity"/>
    <property type="evidence" value="ECO:0007669"/>
    <property type="project" value="UniProtKB-UniRule"/>
</dbReference>
<evidence type="ECO:0000256" key="11">
    <source>
        <dbReference type="RuleBase" id="RU003783"/>
    </source>
</evidence>
<keyword evidence="8 10" id="KW-0460">Magnesium</keyword>
<evidence type="ECO:0000256" key="12">
    <source>
        <dbReference type="RuleBase" id="RU003784"/>
    </source>
</evidence>
<dbReference type="GO" id="GO:0006400">
    <property type="term" value="P:tRNA modification"/>
    <property type="evidence" value="ECO:0007669"/>
    <property type="project" value="TreeGrafter"/>
</dbReference>
<dbReference type="InterPro" id="IPR039657">
    <property type="entry name" value="Dimethylallyltransferase"/>
</dbReference>
<dbReference type="SUPFAM" id="SSF52540">
    <property type="entry name" value="P-loop containing nucleoside triphosphate hydrolases"/>
    <property type="match status" value="1"/>
</dbReference>
<protein>
    <recommendedName>
        <fullName evidence="10">tRNA dimethylallyltransferase</fullName>
        <ecNumber evidence="10">2.5.1.75</ecNumber>
    </recommendedName>
    <alternativeName>
        <fullName evidence="10">Dimethylallyl diphosphate:tRNA dimethylallyltransferase</fullName>
        <shortName evidence="10">DMAPP:tRNA dimethylallyltransferase</shortName>
        <shortName evidence="10">DMATase</shortName>
    </alternativeName>
    <alternativeName>
        <fullName evidence="10">Isopentenyl-diphosphate:tRNA isopentenyltransferase</fullName>
        <shortName evidence="10">IPP transferase</shortName>
        <shortName evidence="10">IPPT</shortName>
        <shortName evidence="10">IPTase</shortName>
    </alternativeName>
</protein>
<keyword evidence="5 10" id="KW-0819">tRNA processing</keyword>
<evidence type="ECO:0000256" key="7">
    <source>
        <dbReference type="ARBA" id="ARBA00022840"/>
    </source>
</evidence>
<dbReference type="GO" id="GO:0005524">
    <property type="term" value="F:ATP binding"/>
    <property type="evidence" value="ECO:0007669"/>
    <property type="project" value="UniProtKB-UniRule"/>
</dbReference>
<evidence type="ECO:0000256" key="5">
    <source>
        <dbReference type="ARBA" id="ARBA00022694"/>
    </source>
</evidence>
<keyword evidence="6 10" id="KW-0547">Nucleotide-binding</keyword>